<keyword evidence="6" id="KW-0496">Mitochondrion</keyword>
<protein>
    <recommendedName>
        <fullName evidence="4">Mitochondrial zinc maintenance protein 1, mitochondrial</fullName>
    </recommendedName>
</protein>
<keyword evidence="5" id="KW-0809">Transit peptide</keyword>
<dbReference type="CDD" id="cd20267">
    <property type="entry name" value="Complex1_LYR_LYRM7"/>
    <property type="match status" value="1"/>
</dbReference>
<dbReference type="GO" id="GO:0044183">
    <property type="term" value="F:protein folding chaperone"/>
    <property type="evidence" value="ECO:0007669"/>
    <property type="project" value="TreeGrafter"/>
</dbReference>
<evidence type="ECO:0000313" key="9">
    <source>
        <dbReference type="EMBL" id="CAG8672421.1"/>
    </source>
</evidence>
<evidence type="ECO:0000256" key="7">
    <source>
        <dbReference type="ARBA" id="ARBA00023186"/>
    </source>
</evidence>
<evidence type="ECO:0000256" key="5">
    <source>
        <dbReference type="ARBA" id="ARBA00022946"/>
    </source>
</evidence>
<dbReference type="InterPro" id="IPR045298">
    <property type="entry name" value="Complex1_LYR_LYRM7"/>
</dbReference>
<comment type="similarity">
    <text evidence="2">Belongs to the complex I LYR family. MZM1 subfamily.</text>
</comment>
<comment type="subunit">
    <text evidence="3">Interacts with RIP1.</text>
</comment>
<reference evidence="9" key="1">
    <citation type="submission" date="2021-06" db="EMBL/GenBank/DDBJ databases">
        <authorList>
            <person name="Kallberg Y."/>
            <person name="Tangrot J."/>
            <person name="Rosling A."/>
        </authorList>
    </citation>
    <scope>NUCLEOTIDE SEQUENCE</scope>
    <source>
        <strain evidence="9">IA702</strain>
    </source>
</reference>
<evidence type="ECO:0000256" key="1">
    <source>
        <dbReference type="ARBA" id="ARBA00004305"/>
    </source>
</evidence>
<name>A0A9N9EF78_9GLOM</name>
<proteinExistence type="inferred from homology"/>
<dbReference type="PANTHER" id="PTHR46749:SF1">
    <property type="entry name" value="COMPLEX III ASSEMBLY FACTOR LYRM7"/>
    <property type="match status" value="1"/>
</dbReference>
<accession>A0A9N9EF78</accession>
<organism evidence="9 10">
    <name type="scientific">Paraglomus occultum</name>
    <dbReference type="NCBI Taxonomy" id="144539"/>
    <lineage>
        <taxon>Eukaryota</taxon>
        <taxon>Fungi</taxon>
        <taxon>Fungi incertae sedis</taxon>
        <taxon>Mucoromycota</taxon>
        <taxon>Glomeromycotina</taxon>
        <taxon>Glomeromycetes</taxon>
        <taxon>Paraglomerales</taxon>
        <taxon>Paraglomeraceae</taxon>
        <taxon>Paraglomus</taxon>
    </lineage>
</organism>
<evidence type="ECO:0000256" key="3">
    <source>
        <dbReference type="ARBA" id="ARBA00011589"/>
    </source>
</evidence>
<dbReference type="GO" id="GO:0005759">
    <property type="term" value="C:mitochondrial matrix"/>
    <property type="evidence" value="ECO:0007669"/>
    <property type="project" value="UniProtKB-SubCell"/>
</dbReference>
<dbReference type="EMBL" id="CAJVPJ010006960">
    <property type="protein sequence ID" value="CAG8672421.1"/>
    <property type="molecule type" value="Genomic_DNA"/>
</dbReference>
<keyword evidence="7" id="KW-0143">Chaperone</keyword>
<comment type="caution">
    <text evidence="9">The sequence shown here is derived from an EMBL/GenBank/DDBJ whole genome shotgun (WGS) entry which is preliminary data.</text>
</comment>
<evidence type="ECO:0000256" key="8">
    <source>
        <dbReference type="ARBA" id="ARBA00025268"/>
    </source>
</evidence>
<comment type="subcellular location">
    <subcellularLocation>
        <location evidence="1">Mitochondrion matrix</location>
    </subcellularLocation>
</comment>
<dbReference type="OrthoDB" id="529194at2759"/>
<comment type="function">
    <text evidence="8">Assembly factor required for Rieske Fe-S protein RIP1 incorporation into the cytochrome b-c1 (CIII) complex. Functions as a chaperone, binding to this subunit within the mitochondrial matrix and stabilizing it prior to its translocation and insertion into the late CIII dimeric intermediate within the mitochondrial inner membrane. Modulates the mitochondrial matrix zinc pool.</text>
</comment>
<keyword evidence="10" id="KW-1185">Reference proteome</keyword>
<evidence type="ECO:0000256" key="4">
    <source>
        <dbReference type="ARBA" id="ARBA00015108"/>
    </source>
</evidence>
<dbReference type="GO" id="GO:0034551">
    <property type="term" value="P:mitochondrial respiratory chain complex III assembly"/>
    <property type="evidence" value="ECO:0007669"/>
    <property type="project" value="InterPro"/>
</dbReference>
<evidence type="ECO:0000256" key="6">
    <source>
        <dbReference type="ARBA" id="ARBA00023128"/>
    </source>
</evidence>
<gene>
    <name evidence="9" type="ORF">POCULU_LOCUS11046</name>
</gene>
<evidence type="ECO:0000313" key="10">
    <source>
        <dbReference type="Proteomes" id="UP000789572"/>
    </source>
</evidence>
<dbReference type="PANTHER" id="PTHR46749">
    <property type="entry name" value="COMPLEX III ASSEMBLY FACTOR LYRM7"/>
    <property type="match status" value="1"/>
</dbReference>
<dbReference type="AlphaFoldDB" id="A0A9N9EF78"/>
<feature type="non-terminal residue" evidence="9">
    <location>
        <position position="84"/>
    </location>
</feature>
<sequence>DEQLIQVSRLKTRHEFIKNKDETDISKIEEYIRNADDTAVFIKKNIVQAELIDPNGTYRLRLNEHHELGTNKYPRTDQSNKTCP</sequence>
<dbReference type="Proteomes" id="UP000789572">
    <property type="component" value="Unassembled WGS sequence"/>
</dbReference>
<evidence type="ECO:0000256" key="2">
    <source>
        <dbReference type="ARBA" id="ARBA00009949"/>
    </source>
</evidence>
<dbReference type="InterPro" id="IPR050435">
    <property type="entry name" value="MZM1/LYRM7"/>
</dbReference>